<keyword evidence="2" id="KW-1185">Reference proteome</keyword>
<dbReference type="Proteomes" id="UP001169217">
    <property type="component" value="Unassembled WGS sequence"/>
</dbReference>
<evidence type="ECO:0000313" key="2">
    <source>
        <dbReference type="Proteomes" id="UP001169217"/>
    </source>
</evidence>
<name>A0ABQ9PLV0_9PEZI</name>
<proteinExistence type="predicted"/>
<sequence length="61" mass="6653">MSSIAKRWNTIMAMTRDILVGKPPEPDPVVAVRTLGKTSHTSVLRSAQLGCGLPQRNPDPR</sequence>
<reference evidence="1" key="1">
    <citation type="submission" date="2023-04" db="EMBL/GenBank/DDBJ databases">
        <title>Colletotrichum limetticola genome sequence.</title>
        <authorList>
            <person name="Baroncelli R."/>
        </authorList>
    </citation>
    <scope>NUCLEOTIDE SEQUENCE</scope>
    <source>
        <strain evidence="1">KLA-Anderson</strain>
    </source>
</reference>
<dbReference type="EMBL" id="JARUPT010000384">
    <property type="protein sequence ID" value="KAK0372239.1"/>
    <property type="molecule type" value="Genomic_DNA"/>
</dbReference>
<evidence type="ECO:0000313" key="1">
    <source>
        <dbReference type="EMBL" id="KAK0372239.1"/>
    </source>
</evidence>
<protein>
    <submittedName>
        <fullName evidence="1">Uncharacterized protein</fullName>
    </submittedName>
</protein>
<organism evidence="1 2">
    <name type="scientific">Colletotrichum limetticola</name>
    <dbReference type="NCBI Taxonomy" id="1209924"/>
    <lineage>
        <taxon>Eukaryota</taxon>
        <taxon>Fungi</taxon>
        <taxon>Dikarya</taxon>
        <taxon>Ascomycota</taxon>
        <taxon>Pezizomycotina</taxon>
        <taxon>Sordariomycetes</taxon>
        <taxon>Hypocreomycetidae</taxon>
        <taxon>Glomerellales</taxon>
        <taxon>Glomerellaceae</taxon>
        <taxon>Colletotrichum</taxon>
        <taxon>Colletotrichum acutatum species complex</taxon>
    </lineage>
</organism>
<accession>A0ABQ9PLV0</accession>
<gene>
    <name evidence="1" type="ORF">CLIM01_10407</name>
</gene>
<comment type="caution">
    <text evidence="1">The sequence shown here is derived from an EMBL/GenBank/DDBJ whole genome shotgun (WGS) entry which is preliminary data.</text>
</comment>